<dbReference type="STRING" id="1458461.BN1012_Phect141"/>
<evidence type="ECO:0000313" key="2">
    <source>
        <dbReference type="EMBL" id="CDO58355.1"/>
    </source>
</evidence>
<keyword evidence="3" id="KW-1185">Reference proteome</keyword>
<feature type="transmembrane region" description="Helical" evidence="1">
    <location>
        <begin position="29"/>
        <end position="47"/>
    </location>
</feature>
<evidence type="ECO:0000256" key="1">
    <source>
        <dbReference type="SAM" id="Phobius"/>
    </source>
</evidence>
<dbReference type="EMBL" id="HG966617">
    <property type="protein sequence ID" value="CDO58355.1"/>
    <property type="molecule type" value="Genomic_DNA"/>
</dbReference>
<dbReference type="AlphaFoldDB" id="X5MK91"/>
<keyword evidence="1" id="KW-0812">Transmembrane</keyword>
<dbReference type="HOGENOM" id="CLU_2435406_0_0_5"/>
<protein>
    <submittedName>
        <fullName evidence="2">Uncharacterized protein</fullName>
    </submittedName>
</protein>
<evidence type="ECO:0000313" key="3">
    <source>
        <dbReference type="Proteomes" id="UP000032160"/>
    </source>
</evidence>
<dbReference type="RefSeq" id="WP_043949332.1">
    <property type="nucleotide sequence ID" value="NZ_HG966617.1"/>
</dbReference>
<dbReference type="Proteomes" id="UP000032160">
    <property type="component" value="Chromosome I"/>
</dbReference>
<dbReference type="PATRIC" id="fig|1458461.3.peg.141"/>
<feature type="transmembrane region" description="Helical" evidence="1">
    <location>
        <begin position="5"/>
        <end position="23"/>
    </location>
</feature>
<reference evidence="2 3" key="1">
    <citation type="journal article" date="2014" name="Front. Genet.">
        <title>Genome and metabolic network of "Candidatus Phaeomarinobacter ectocarpi" Ec32, a new candidate genus of Alphaproteobacteria frequently associated with brown algae.</title>
        <authorList>
            <person name="Dittami S.M."/>
            <person name="Barbeyron T."/>
            <person name="Boyen C."/>
            <person name="Cambefort J."/>
            <person name="Collet G."/>
            <person name="Delage L."/>
            <person name="Gobet A."/>
            <person name="Groisillier A."/>
            <person name="Leblanc C."/>
            <person name="Michel G."/>
            <person name="Scornet D."/>
            <person name="Siegel A."/>
            <person name="Tapia J.E."/>
            <person name="Tonon T."/>
        </authorList>
    </citation>
    <scope>NUCLEOTIDE SEQUENCE [LARGE SCALE GENOMIC DNA]</scope>
    <source>
        <strain evidence="2 3">Ec32</strain>
    </source>
</reference>
<accession>X5MK91</accession>
<name>X5MK91_9HYPH</name>
<organism evidence="2 3">
    <name type="scientific">Candidatus Phaeomarinibacter ectocarpi</name>
    <dbReference type="NCBI Taxonomy" id="1458461"/>
    <lineage>
        <taxon>Bacteria</taxon>
        <taxon>Pseudomonadati</taxon>
        <taxon>Pseudomonadota</taxon>
        <taxon>Alphaproteobacteria</taxon>
        <taxon>Hyphomicrobiales</taxon>
        <taxon>Parvibaculaceae</taxon>
        <taxon>Candidatus Phaeomarinibacter</taxon>
    </lineage>
</organism>
<gene>
    <name evidence="2" type="ORF">BN1012_Phect141</name>
</gene>
<keyword evidence="1" id="KW-1133">Transmembrane helix</keyword>
<dbReference type="OrthoDB" id="9894087at2"/>
<dbReference type="KEGG" id="pect:BN1012_Phect141"/>
<keyword evidence="1" id="KW-0472">Membrane</keyword>
<sequence length="90" mass="9422">MRTKLITFLIIAVLGAAGVWQILQTSRPGAIVFGASMLVVGIAVLFARSKKPSAKKPSDKMPGHAVALRQSRAMVRGEDGEIRGLPGGPA</sequence>
<proteinExistence type="predicted"/>